<evidence type="ECO:0000256" key="7">
    <source>
        <dbReference type="SAM" id="MobiDB-lite"/>
    </source>
</evidence>
<feature type="domain" description="G-protein coupled receptors family 1 profile" evidence="9">
    <location>
        <begin position="846"/>
        <end position="908"/>
    </location>
</feature>
<dbReference type="PANTHER" id="PTHR24241:SF59">
    <property type="entry name" value="ADIPOKINETIC HORMONE RECEPTOR, ISOFORM C"/>
    <property type="match status" value="1"/>
</dbReference>
<comment type="subcellular location">
    <subcellularLocation>
        <location evidence="1">Cell membrane</location>
        <topology evidence="1">Multi-pass membrane protein</topology>
    </subcellularLocation>
</comment>
<feature type="transmembrane region" description="Helical" evidence="8">
    <location>
        <begin position="323"/>
        <end position="345"/>
    </location>
</feature>
<evidence type="ECO:0000256" key="2">
    <source>
        <dbReference type="ARBA" id="ARBA00022475"/>
    </source>
</evidence>
<dbReference type="PRINTS" id="PR00237">
    <property type="entry name" value="GPCRRHODOPSN"/>
</dbReference>
<feature type="region of interest" description="Disordered" evidence="7">
    <location>
        <begin position="453"/>
        <end position="487"/>
    </location>
</feature>
<reference evidence="10" key="1">
    <citation type="submission" date="2013-12" db="EMBL/GenBank/DDBJ databases">
        <authorList>
            <person name="Aslett M."/>
        </authorList>
    </citation>
    <scope>NUCLEOTIDE SEQUENCE [LARGE SCALE GENOMIC DNA]</scope>
    <source>
        <strain evidence="10">Lindley</strain>
    </source>
</reference>
<sequence>MDLVPPQHLFSDYVEIAYLGLVICAGLALNISVLKRLLLERKRAKRGNKVMNGFLLLKLNLNVSDILILLIHASGKLGWLITYEWRFGDFLCRLFNLLSMFTLYLSSNIVICIALDRLFTVLTARRMDLGQRKLNLVRLMLTLAWSFSLLFSLPQLFVWTTYNPFKDAISRGWVQCTDIWSINRYEQNLSGGQSEKKNSSADNGPAEEKSGRNWTQLILGPIIQNTYELSHLFLVFYGPLIALVVCYVVISSRLIRFAANNPCSTAHTVKLPQSKDHLPAAVTYSSAERRQQFKGSAARTMPSMRMYAPGKWRRKSQHNNQPFLVFYGPLIALVVCYVVISSRLIRFAANNPCSTAHTVKLPQSKDHLPAAVTYSSAERRQQFKGSAARTMPSMRMYAPGKWRRKSQHNNQPVLLHHAPLMDIVELSSTRAEEPSIGADDTTVVGTYQYQTVQHEAPQQSEPVQGTMTENKTEDGEGRDRPPQQQQQSLLVNCSRGNSAISLPAFSNCAEMRASVSAGQLHNGTAVPLPAFSHCATPSQSHHSISCCSSTMSSSHDLKRFGDQPVDRYQKYKKQLQIRPRRERRRQILSRIRDSFRESFGKRNVRRRSRLGDTELTNMQCLSTSSLFENGMNQCDRDRDGTLPGFCAFLVQWMDRLKRAQMWNMCRNGHGKQRMYAKNSTSSSTGARHFCPTDILEGAFSPSSQPRPPSSSDRNGTLPGFCAFLVQWMDRLKRAQMWNMCRNGHGKQRMYAKNSTSSSTGARHFCPTDILGGAFSPSSQPRPPSSSSHNNHQNGDVSGAQSFHKLPWISRNHSARSSYSTTISTVLHPNEGTDRPRPVPSGNLFWRNRSRAFRTTLLVILVHILLWSPYNVYALMKHVNERLYERMNEQANVLKDMQFLITLINPFLYGFGRISGGGGGRAAVGHQEAKPKARSAGVEKTS</sequence>
<dbReference type="Gene3D" id="1.20.1070.10">
    <property type="entry name" value="Rhodopsin 7-helix transmembrane proteins"/>
    <property type="match status" value="2"/>
</dbReference>
<name>A0A183CJC7_GLOPA</name>
<reference evidence="11" key="3">
    <citation type="submission" date="2016-06" db="UniProtKB">
        <authorList>
            <consortium name="WormBaseParasite"/>
        </authorList>
    </citation>
    <scope>IDENTIFICATION</scope>
</reference>
<evidence type="ECO:0000256" key="8">
    <source>
        <dbReference type="SAM" id="Phobius"/>
    </source>
</evidence>
<feature type="transmembrane region" description="Helical" evidence="8">
    <location>
        <begin position="856"/>
        <end position="875"/>
    </location>
</feature>
<dbReference type="Proteomes" id="UP000050741">
    <property type="component" value="Unassembled WGS sequence"/>
</dbReference>
<protein>
    <submittedName>
        <fullName evidence="11">G_PROTEIN_RECEP_F1_2 domain-containing protein</fullName>
    </submittedName>
</protein>
<feature type="region of interest" description="Disordered" evidence="7">
    <location>
        <begin position="919"/>
        <end position="941"/>
    </location>
</feature>
<feature type="transmembrane region" description="Helical" evidence="8">
    <location>
        <begin position="55"/>
        <end position="74"/>
    </location>
</feature>
<dbReference type="PROSITE" id="PS50262">
    <property type="entry name" value="G_PROTEIN_RECEP_F1_2"/>
    <property type="match status" value="2"/>
</dbReference>
<evidence type="ECO:0000313" key="10">
    <source>
        <dbReference type="Proteomes" id="UP000050741"/>
    </source>
</evidence>
<feature type="compositionally biased region" description="Basic and acidic residues" evidence="7">
    <location>
        <begin position="470"/>
        <end position="481"/>
    </location>
</feature>
<evidence type="ECO:0000256" key="4">
    <source>
        <dbReference type="ARBA" id="ARBA00022989"/>
    </source>
</evidence>
<dbReference type="SUPFAM" id="SSF81321">
    <property type="entry name" value="Family A G protein-coupled receptor-like"/>
    <property type="match status" value="1"/>
</dbReference>
<keyword evidence="6" id="KW-0675">Receptor</keyword>
<feature type="region of interest" description="Disordered" evidence="7">
    <location>
        <begin position="190"/>
        <end position="209"/>
    </location>
</feature>
<accession>A0A183CJC7</accession>
<keyword evidence="10" id="KW-1185">Reference proteome</keyword>
<dbReference type="InterPro" id="IPR000276">
    <property type="entry name" value="GPCR_Rhodpsn"/>
</dbReference>
<evidence type="ECO:0000313" key="11">
    <source>
        <dbReference type="WBParaSite" id="GPLIN_001298300"/>
    </source>
</evidence>
<feature type="transmembrane region" description="Helical" evidence="8">
    <location>
        <begin position="16"/>
        <end position="34"/>
    </location>
</feature>
<evidence type="ECO:0000259" key="9">
    <source>
        <dbReference type="PROSITE" id="PS50262"/>
    </source>
</evidence>
<dbReference type="PANTHER" id="PTHR24241">
    <property type="entry name" value="NEUROPEPTIDE RECEPTOR-RELATED G-PROTEIN COUPLED RECEPTOR"/>
    <property type="match status" value="1"/>
</dbReference>
<dbReference type="AlphaFoldDB" id="A0A183CJC7"/>
<proteinExistence type="predicted"/>
<keyword evidence="3 8" id="KW-0812">Transmembrane</keyword>
<feature type="transmembrane region" description="Helical" evidence="8">
    <location>
        <begin position="94"/>
        <end position="115"/>
    </location>
</feature>
<dbReference type="GO" id="GO:0042277">
    <property type="term" value="F:peptide binding"/>
    <property type="evidence" value="ECO:0007669"/>
    <property type="project" value="TreeGrafter"/>
</dbReference>
<keyword evidence="2" id="KW-1003">Cell membrane</keyword>
<keyword evidence="4 8" id="KW-1133">Transmembrane helix</keyword>
<evidence type="ECO:0000256" key="5">
    <source>
        <dbReference type="ARBA" id="ARBA00023136"/>
    </source>
</evidence>
<dbReference type="InterPro" id="IPR017452">
    <property type="entry name" value="GPCR_Rhodpsn_7TM"/>
</dbReference>
<dbReference type="GO" id="GO:0032870">
    <property type="term" value="P:cellular response to hormone stimulus"/>
    <property type="evidence" value="ECO:0007669"/>
    <property type="project" value="TreeGrafter"/>
</dbReference>
<feature type="compositionally biased region" description="Polar residues" evidence="7">
    <location>
        <begin position="456"/>
        <end position="469"/>
    </location>
</feature>
<dbReference type="GO" id="GO:0004930">
    <property type="term" value="F:G protein-coupled receptor activity"/>
    <property type="evidence" value="ECO:0007669"/>
    <property type="project" value="InterPro"/>
</dbReference>
<dbReference type="WBParaSite" id="GPLIN_001298300">
    <property type="protein sequence ID" value="GPLIN_001298300"/>
    <property type="gene ID" value="GPLIN_001298300"/>
</dbReference>
<keyword evidence="5 8" id="KW-0472">Membrane</keyword>
<feature type="domain" description="G-protein coupled receptors family 1 profile" evidence="9">
    <location>
        <begin position="29"/>
        <end position="256"/>
    </location>
</feature>
<dbReference type="GO" id="GO:0005886">
    <property type="term" value="C:plasma membrane"/>
    <property type="evidence" value="ECO:0007669"/>
    <property type="project" value="UniProtKB-SubCell"/>
</dbReference>
<reference evidence="10" key="2">
    <citation type="submission" date="2014-05" db="EMBL/GenBank/DDBJ databases">
        <title>The genome and life-stage specific transcriptomes of Globodera pallida elucidate key aspects of plant parasitism by a cyst nematode.</title>
        <authorList>
            <person name="Cotton J.A."/>
            <person name="Lilley C.J."/>
            <person name="Jones L.M."/>
            <person name="Kikuchi T."/>
            <person name="Reid A.J."/>
            <person name="Thorpe P."/>
            <person name="Tsai I.J."/>
            <person name="Beasley H."/>
            <person name="Blok V."/>
            <person name="Cock P.J.A."/>
            <person name="Van den Akker S.E."/>
            <person name="Holroyd N."/>
            <person name="Hunt M."/>
            <person name="Mantelin S."/>
            <person name="Naghra H."/>
            <person name="Pain A."/>
            <person name="Palomares-Rius J.E."/>
            <person name="Zarowiecki M."/>
            <person name="Berriman M."/>
            <person name="Jones J.T."/>
            <person name="Urwin P.E."/>
        </authorList>
    </citation>
    <scope>NUCLEOTIDE SEQUENCE [LARGE SCALE GENOMIC DNA]</scope>
    <source>
        <strain evidence="10">Lindley</strain>
    </source>
</reference>
<evidence type="ECO:0000256" key="1">
    <source>
        <dbReference type="ARBA" id="ARBA00004651"/>
    </source>
</evidence>
<organism evidence="10 11">
    <name type="scientific">Globodera pallida</name>
    <name type="common">Potato cyst nematode worm</name>
    <name type="synonym">Heterodera pallida</name>
    <dbReference type="NCBI Taxonomy" id="36090"/>
    <lineage>
        <taxon>Eukaryota</taxon>
        <taxon>Metazoa</taxon>
        <taxon>Ecdysozoa</taxon>
        <taxon>Nematoda</taxon>
        <taxon>Chromadorea</taxon>
        <taxon>Rhabditida</taxon>
        <taxon>Tylenchina</taxon>
        <taxon>Tylenchomorpha</taxon>
        <taxon>Tylenchoidea</taxon>
        <taxon>Heteroderidae</taxon>
        <taxon>Heteroderinae</taxon>
        <taxon>Globodera</taxon>
    </lineage>
</organism>
<dbReference type="Pfam" id="PF00001">
    <property type="entry name" value="7tm_1"/>
    <property type="match status" value="1"/>
</dbReference>
<feature type="region of interest" description="Disordered" evidence="7">
    <location>
        <begin position="772"/>
        <end position="796"/>
    </location>
</feature>
<feature type="transmembrane region" description="Helical" evidence="8">
    <location>
        <begin position="229"/>
        <end position="250"/>
    </location>
</feature>
<evidence type="ECO:0000256" key="6">
    <source>
        <dbReference type="ARBA" id="ARBA00023170"/>
    </source>
</evidence>
<feature type="transmembrane region" description="Helical" evidence="8">
    <location>
        <begin position="136"/>
        <end position="157"/>
    </location>
</feature>
<evidence type="ECO:0000256" key="3">
    <source>
        <dbReference type="ARBA" id="ARBA00022692"/>
    </source>
</evidence>